<reference evidence="11" key="1">
    <citation type="submission" date="2016-10" db="EMBL/GenBank/DDBJ databases">
        <authorList>
            <person name="Varghese N."/>
            <person name="Submissions S."/>
        </authorList>
    </citation>
    <scope>NUCLEOTIDE SEQUENCE [LARGE SCALE GENOMIC DNA]</scope>
    <source>
        <strain evidence="11">CGMCC 1.8975</strain>
    </source>
</reference>
<gene>
    <name evidence="10" type="ORF">SAMN04488069_103340</name>
</gene>
<proteinExistence type="predicted"/>
<keyword evidence="4" id="KW-0460">Magnesium</keyword>
<protein>
    <submittedName>
        <fullName evidence="10">Alkylated DNA repair dioxygenase AlkB</fullName>
    </submittedName>
</protein>
<dbReference type="GO" id="GO:0051213">
    <property type="term" value="F:dioxygenase activity"/>
    <property type="evidence" value="ECO:0007669"/>
    <property type="project" value="UniProtKB-KW"/>
</dbReference>
<keyword evidence="2" id="KW-0479">Metal-binding</keyword>
<name>A0A1H3EXC1_9BACT</name>
<evidence type="ECO:0000256" key="2">
    <source>
        <dbReference type="ARBA" id="ARBA00022723"/>
    </source>
</evidence>
<feature type="domain" description="Fe2OG dioxygenase" evidence="9">
    <location>
        <begin position="221"/>
        <end position="320"/>
    </location>
</feature>
<evidence type="ECO:0000256" key="8">
    <source>
        <dbReference type="ARBA" id="ARBA00023204"/>
    </source>
</evidence>
<dbReference type="SUPFAM" id="SSF51197">
    <property type="entry name" value="Clavaminate synthase-like"/>
    <property type="match status" value="1"/>
</dbReference>
<evidence type="ECO:0000256" key="4">
    <source>
        <dbReference type="ARBA" id="ARBA00022842"/>
    </source>
</evidence>
<dbReference type="InterPro" id="IPR005123">
    <property type="entry name" value="Oxoglu/Fe-dep_dioxygenase_dom"/>
</dbReference>
<comment type="cofactor">
    <cofactor evidence="1">
        <name>Fe(2+)</name>
        <dbReference type="ChEBI" id="CHEBI:29033"/>
    </cofactor>
</comment>
<dbReference type="PANTHER" id="PTHR31212">
    <property type="entry name" value="ALPHA-KETOGLUTARATE-DEPENDENT DIOXYGENASE ALKB HOMOLOG 3"/>
    <property type="match status" value="1"/>
</dbReference>
<dbReference type="EMBL" id="FNOV01000003">
    <property type="protein sequence ID" value="SDX83245.1"/>
    <property type="molecule type" value="Genomic_DNA"/>
</dbReference>
<accession>A0A1H3EXC1</accession>
<dbReference type="Proteomes" id="UP000199249">
    <property type="component" value="Unassembled WGS sequence"/>
</dbReference>
<dbReference type="InterPro" id="IPR037151">
    <property type="entry name" value="AlkB-like_sf"/>
</dbReference>
<organism evidence="10 11">
    <name type="scientific">Hymenobacter psychrophilus</name>
    <dbReference type="NCBI Taxonomy" id="651662"/>
    <lineage>
        <taxon>Bacteria</taxon>
        <taxon>Pseudomonadati</taxon>
        <taxon>Bacteroidota</taxon>
        <taxon>Cytophagia</taxon>
        <taxon>Cytophagales</taxon>
        <taxon>Hymenobacteraceae</taxon>
        <taxon>Hymenobacter</taxon>
    </lineage>
</organism>
<dbReference type="GO" id="GO:0140097">
    <property type="term" value="F:catalytic activity, acting on DNA"/>
    <property type="evidence" value="ECO:0007669"/>
    <property type="project" value="UniProtKB-ARBA"/>
</dbReference>
<keyword evidence="7" id="KW-0408">Iron</keyword>
<dbReference type="FunFam" id="2.60.120.590:FF:000004">
    <property type="entry name" value="DNA oxidative demethylase ALKBH2"/>
    <property type="match status" value="1"/>
</dbReference>
<dbReference type="AlphaFoldDB" id="A0A1H3EXC1"/>
<dbReference type="GO" id="GO:0016787">
    <property type="term" value="F:hydrolase activity"/>
    <property type="evidence" value="ECO:0007669"/>
    <property type="project" value="UniProtKB-ARBA"/>
</dbReference>
<dbReference type="PROSITE" id="PS51471">
    <property type="entry name" value="FE2OG_OXY"/>
    <property type="match status" value="1"/>
</dbReference>
<evidence type="ECO:0000256" key="5">
    <source>
        <dbReference type="ARBA" id="ARBA00022964"/>
    </source>
</evidence>
<evidence type="ECO:0000256" key="3">
    <source>
        <dbReference type="ARBA" id="ARBA00022763"/>
    </source>
</evidence>
<evidence type="ECO:0000256" key="1">
    <source>
        <dbReference type="ARBA" id="ARBA00001954"/>
    </source>
</evidence>
<dbReference type="GO" id="GO:0016705">
    <property type="term" value="F:oxidoreductase activity, acting on paired donors, with incorporation or reduction of molecular oxygen"/>
    <property type="evidence" value="ECO:0007669"/>
    <property type="project" value="UniProtKB-ARBA"/>
</dbReference>
<evidence type="ECO:0000313" key="10">
    <source>
        <dbReference type="EMBL" id="SDX83245.1"/>
    </source>
</evidence>
<keyword evidence="11" id="KW-1185">Reference proteome</keyword>
<dbReference type="InterPro" id="IPR027450">
    <property type="entry name" value="AlkB-like"/>
</dbReference>
<dbReference type="InterPro" id="IPR032854">
    <property type="entry name" value="ALKBH3"/>
</dbReference>
<keyword evidence="5 10" id="KW-0223">Dioxygenase</keyword>
<dbReference type="RefSeq" id="WP_245711827.1">
    <property type="nucleotide sequence ID" value="NZ_FNOV01000003.1"/>
</dbReference>
<evidence type="ECO:0000256" key="7">
    <source>
        <dbReference type="ARBA" id="ARBA00023004"/>
    </source>
</evidence>
<evidence type="ECO:0000256" key="6">
    <source>
        <dbReference type="ARBA" id="ARBA00023002"/>
    </source>
</evidence>
<dbReference type="GO" id="GO:0032451">
    <property type="term" value="F:demethylase activity"/>
    <property type="evidence" value="ECO:0007669"/>
    <property type="project" value="UniProtKB-ARBA"/>
</dbReference>
<dbReference type="GO" id="GO:0006307">
    <property type="term" value="P:DNA alkylation repair"/>
    <property type="evidence" value="ECO:0007669"/>
    <property type="project" value="InterPro"/>
</dbReference>
<evidence type="ECO:0000259" key="9">
    <source>
        <dbReference type="PROSITE" id="PS51471"/>
    </source>
</evidence>
<dbReference type="GO" id="GO:0046872">
    <property type="term" value="F:metal ion binding"/>
    <property type="evidence" value="ECO:0007669"/>
    <property type="project" value="UniProtKB-KW"/>
</dbReference>
<keyword evidence="6" id="KW-0560">Oxidoreductase</keyword>
<dbReference type="Pfam" id="PF13532">
    <property type="entry name" value="2OG-FeII_Oxy_2"/>
    <property type="match status" value="1"/>
</dbReference>
<keyword evidence="3" id="KW-0227">DNA damage</keyword>
<keyword evidence="8" id="KW-0234">DNA repair</keyword>
<dbReference type="PANTHER" id="PTHR31212:SF4">
    <property type="entry name" value="ALPHA-KETOGLUTARATE-DEPENDENT DIOXYGENASE ALKB HOMOLOG 3"/>
    <property type="match status" value="1"/>
</dbReference>
<evidence type="ECO:0000313" key="11">
    <source>
        <dbReference type="Proteomes" id="UP000199249"/>
    </source>
</evidence>
<dbReference type="Gene3D" id="2.60.120.590">
    <property type="entry name" value="Alpha-ketoglutarate-dependent dioxygenase AlkB-like"/>
    <property type="match status" value="1"/>
</dbReference>
<sequence length="320" mass="36679">MSIKLEHDKNKQAMTSFCMSRAILEDYAKTIARIEGRNEEEVVQRVRVRTRELMKELSDSAKIDETVVTASEGIKQDSKIINAQGNNKISQSKSMALENDRHHSSIVKNSSLKQPDLFASQPLASKKGKNLDMTDGDVIVFPDFFSKNQSDLYFKNLLNDIKWRQDKIKFYGKEMPLPRLTAWYGETDKPYSYSGIPMNPDPWTPDLLAIKSELEKIANVSFSSVLLNLYRDGKDSVSWHSDDEKELGENATIASVSFGDTRTFQFKHKYLKELPKVDVPLSHGSVVIMQGTTQHYWQHQIPKTSRDLKERINLTFRVIK</sequence>